<sequence length="316" mass="35394">MKVIDTHCDALLKLQTEYRKNMRFGGGISGLNYLNDPELDTNLENLKKGQVHTQFFAVFIPPQLPDNEKWQHALEQIDLFYTEVLAQENVVHIKHLNEIKELKNDEIGAVLTLEGSDAFGNDLVKLRTLFRLGVLSLGLVWNNGNLVADGVGESRDAGLTEFGYKVIEECNKHDVLIDVSHLNVAGFYDIIDKADRVFASHSNARALHDHPRNLYDDQIKALFEKGGMVNVVFMPGFIGEDNIRIDDLLGHIEHMLDLGGENHIGIGSDFDGINTFVENLEDASKHQNLIDAVGEKFGSGTAEKISHQNFINNFCR</sequence>
<dbReference type="Proteomes" id="UP001597519">
    <property type="component" value="Unassembled WGS sequence"/>
</dbReference>
<dbReference type="Pfam" id="PF01244">
    <property type="entry name" value="Peptidase_M19"/>
    <property type="match status" value="1"/>
</dbReference>
<evidence type="ECO:0000313" key="2">
    <source>
        <dbReference type="Proteomes" id="UP001597519"/>
    </source>
</evidence>
<protein>
    <submittedName>
        <fullName evidence="1">Dipeptidase</fullName>
    </submittedName>
</protein>
<gene>
    <name evidence="1" type="ORF">ACFSX4_00905</name>
</gene>
<dbReference type="EMBL" id="JBHUOQ010000001">
    <property type="protein sequence ID" value="MFD2829005.1"/>
    <property type="molecule type" value="Genomic_DNA"/>
</dbReference>
<proteinExistence type="predicted"/>
<organism evidence="1 2">
    <name type="scientific">Corticicoccus populi</name>
    <dbReference type="NCBI Taxonomy" id="1812821"/>
    <lineage>
        <taxon>Bacteria</taxon>
        <taxon>Bacillati</taxon>
        <taxon>Bacillota</taxon>
        <taxon>Bacilli</taxon>
        <taxon>Bacillales</taxon>
        <taxon>Staphylococcaceae</taxon>
        <taxon>Corticicoccus</taxon>
    </lineage>
</organism>
<reference evidence="2" key="1">
    <citation type="journal article" date="2019" name="Int. J. Syst. Evol. Microbiol.">
        <title>The Global Catalogue of Microorganisms (GCM) 10K type strain sequencing project: providing services to taxonomists for standard genome sequencing and annotation.</title>
        <authorList>
            <consortium name="The Broad Institute Genomics Platform"/>
            <consortium name="The Broad Institute Genome Sequencing Center for Infectious Disease"/>
            <person name="Wu L."/>
            <person name="Ma J."/>
        </authorList>
    </citation>
    <scope>NUCLEOTIDE SEQUENCE [LARGE SCALE GENOMIC DNA]</scope>
    <source>
        <strain evidence="2">KCTC 33575</strain>
    </source>
</reference>
<name>A0ABW5WRE5_9STAP</name>
<dbReference type="InterPro" id="IPR032466">
    <property type="entry name" value="Metal_Hydrolase"/>
</dbReference>
<accession>A0ABW5WRE5</accession>
<dbReference type="PANTHER" id="PTHR10443:SF12">
    <property type="entry name" value="DIPEPTIDASE"/>
    <property type="match status" value="1"/>
</dbReference>
<evidence type="ECO:0000313" key="1">
    <source>
        <dbReference type="EMBL" id="MFD2829005.1"/>
    </source>
</evidence>
<dbReference type="PANTHER" id="PTHR10443">
    <property type="entry name" value="MICROSOMAL DIPEPTIDASE"/>
    <property type="match status" value="1"/>
</dbReference>
<keyword evidence="2" id="KW-1185">Reference proteome</keyword>
<dbReference type="Gene3D" id="3.20.20.140">
    <property type="entry name" value="Metal-dependent hydrolases"/>
    <property type="match status" value="1"/>
</dbReference>
<dbReference type="RefSeq" id="WP_377770619.1">
    <property type="nucleotide sequence ID" value="NZ_JBHUOQ010000001.1"/>
</dbReference>
<dbReference type="SUPFAM" id="SSF51556">
    <property type="entry name" value="Metallo-dependent hydrolases"/>
    <property type="match status" value="1"/>
</dbReference>
<dbReference type="PROSITE" id="PS51365">
    <property type="entry name" value="RENAL_DIPEPTIDASE_2"/>
    <property type="match status" value="1"/>
</dbReference>
<dbReference type="CDD" id="cd01301">
    <property type="entry name" value="rDP_like"/>
    <property type="match status" value="1"/>
</dbReference>
<dbReference type="InterPro" id="IPR008257">
    <property type="entry name" value="Pept_M19"/>
</dbReference>
<comment type="caution">
    <text evidence="1">The sequence shown here is derived from an EMBL/GenBank/DDBJ whole genome shotgun (WGS) entry which is preliminary data.</text>
</comment>